<sequence length="254" mass="29326">MPKLFCVLVGEGSPFPVDVAAAETVGDLKKKIKEEKMYQFPADDLKLYLALKGGAWLSDEDPDLEGLSQPVEGNTVLPKYAIPEKWMKPARKLSKFFSGVDYPAFCDDEKIHVLVERPAKYGEWSDLELSTVDPQVQWKIWKSVVRIIVRDSSGTIDSSTALVVDRTPTHLYLLTNLHLWTNKLFTDDLSANFKKEIKDILYFTLGRNRMESEKMNLLVIQVHRFESRNVRRKYQFLTKCSKLQSSNYFQMKKH</sequence>
<dbReference type="CDD" id="cd17039">
    <property type="entry name" value="Ubl_ubiquitin_like"/>
    <property type="match status" value="1"/>
</dbReference>
<evidence type="ECO:0000256" key="3">
    <source>
        <dbReference type="ARBA" id="ARBA00022525"/>
    </source>
</evidence>
<organism evidence="5 6">
    <name type="scientific">Aphanomyces euteiches</name>
    <dbReference type="NCBI Taxonomy" id="100861"/>
    <lineage>
        <taxon>Eukaryota</taxon>
        <taxon>Sar</taxon>
        <taxon>Stramenopiles</taxon>
        <taxon>Oomycota</taxon>
        <taxon>Saprolegniomycetes</taxon>
        <taxon>Saprolegniales</taxon>
        <taxon>Verrucalvaceae</taxon>
        <taxon>Aphanomyces</taxon>
    </lineage>
</organism>
<accession>A0A6G0XLY1</accession>
<dbReference type="InterPro" id="IPR045379">
    <property type="entry name" value="Crinkler_N"/>
</dbReference>
<dbReference type="VEuPathDB" id="FungiDB:AeMF1_017914"/>
<dbReference type="GO" id="GO:0005576">
    <property type="term" value="C:extracellular region"/>
    <property type="evidence" value="ECO:0007669"/>
    <property type="project" value="UniProtKB-SubCell"/>
</dbReference>
<proteinExistence type="predicted"/>
<feature type="domain" description="Crinkler effector protein N-terminal" evidence="4">
    <location>
        <begin position="3"/>
        <end position="116"/>
    </location>
</feature>
<protein>
    <recommendedName>
        <fullName evidence="4">Crinkler effector protein N-terminal domain-containing protein</fullName>
    </recommendedName>
</protein>
<evidence type="ECO:0000259" key="4">
    <source>
        <dbReference type="Pfam" id="PF20147"/>
    </source>
</evidence>
<dbReference type="EMBL" id="VJMJ01000036">
    <property type="protein sequence ID" value="KAF0741469.1"/>
    <property type="molecule type" value="Genomic_DNA"/>
</dbReference>
<dbReference type="Pfam" id="PF20147">
    <property type="entry name" value="Crinkler"/>
    <property type="match status" value="1"/>
</dbReference>
<evidence type="ECO:0000313" key="6">
    <source>
        <dbReference type="Proteomes" id="UP000481153"/>
    </source>
</evidence>
<dbReference type="AlphaFoldDB" id="A0A6G0XLY1"/>
<evidence type="ECO:0000313" key="5">
    <source>
        <dbReference type="EMBL" id="KAF0741469.1"/>
    </source>
</evidence>
<keyword evidence="6" id="KW-1185">Reference proteome</keyword>
<reference evidence="5 6" key="1">
    <citation type="submission" date="2019-07" db="EMBL/GenBank/DDBJ databases">
        <title>Genomics analysis of Aphanomyces spp. identifies a new class of oomycete effector associated with host adaptation.</title>
        <authorList>
            <person name="Gaulin E."/>
        </authorList>
    </citation>
    <scope>NUCLEOTIDE SEQUENCE [LARGE SCALE GENOMIC DNA]</scope>
    <source>
        <strain evidence="5 6">ATCC 201684</strain>
    </source>
</reference>
<evidence type="ECO:0000256" key="2">
    <source>
        <dbReference type="ARBA" id="ARBA00004613"/>
    </source>
</evidence>
<dbReference type="Proteomes" id="UP000481153">
    <property type="component" value="Unassembled WGS sequence"/>
</dbReference>
<comment type="subcellular location">
    <subcellularLocation>
        <location evidence="1">Host cell</location>
    </subcellularLocation>
    <subcellularLocation>
        <location evidence="2">Secreted</location>
    </subcellularLocation>
</comment>
<dbReference type="GO" id="GO:0043657">
    <property type="term" value="C:host cell"/>
    <property type="evidence" value="ECO:0007669"/>
    <property type="project" value="UniProtKB-SubCell"/>
</dbReference>
<comment type="caution">
    <text evidence="5">The sequence shown here is derived from an EMBL/GenBank/DDBJ whole genome shotgun (WGS) entry which is preliminary data.</text>
</comment>
<keyword evidence="3" id="KW-0964">Secreted</keyword>
<gene>
    <name evidence="5" type="ORF">Ae201684_003154</name>
</gene>
<evidence type="ECO:0000256" key="1">
    <source>
        <dbReference type="ARBA" id="ARBA00004340"/>
    </source>
</evidence>
<name>A0A6G0XLY1_9STRA</name>